<dbReference type="SMART" id="SM00355">
    <property type="entry name" value="ZnF_C2H2"/>
    <property type="match status" value="3"/>
</dbReference>
<reference evidence="2" key="1">
    <citation type="submission" date="2015-09" db="EMBL/GenBank/DDBJ databases">
        <title>De novo assembly of Pectinophora gossypiella (Pink Bollworm) gut transcriptome.</title>
        <authorList>
            <person name="Tassone E.E."/>
        </authorList>
    </citation>
    <scope>NUCLEOTIDE SEQUENCE</scope>
</reference>
<name>A0A1E1WDG5_PECGO</name>
<feature type="domain" description="C2H2-type" evidence="1">
    <location>
        <begin position="5"/>
        <end position="26"/>
    </location>
</feature>
<sequence length="106" mass="12218">TSLQCSLCSQNVDSIESLIEHLNESHKKNVFADISKVIFPFKFESDELRCCVCSQFFHTFKMLQAHMHTHYSNFICDVCSAGYVVKSAFFLHRKTHMSGDFKCSHC</sequence>
<accession>A0A1E1WDG5</accession>
<feature type="domain" description="C2H2-type" evidence="1">
    <location>
        <begin position="76"/>
        <end position="96"/>
    </location>
</feature>
<feature type="non-terminal residue" evidence="2">
    <location>
        <position position="1"/>
    </location>
</feature>
<gene>
    <name evidence="2" type="ORF">g.19944</name>
</gene>
<protein>
    <recommendedName>
        <fullName evidence="1">C2H2-type domain-containing protein</fullName>
    </recommendedName>
</protein>
<evidence type="ECO:0000259" key="1">
    <source>
        <dbReference type="PROSITE" id="PS00028"/>
    </source>
</evidence>
<evidence type="ECO:0000313" key="2">
    <source>
        <dbReference type="EMBL" id="JAT85018.1"/>
    </source>
</evidence>
<dbReference type="PROSITE" id="PS00028">
    <property type="entry name" value="ZINC_FINGER_C2H2_1"/>
    <property type="match status" value="2"/>
</dbReference>
<dbReference type="EMBL" id="GDQN01006036">
    <property type="protein sequence ID" value="JAT85018.1"/>
    <property type="molecule type" value="Transcribed_RNA"/>
</dbReference>
<dbReference type="InterPro" id="IPR013087">
    <property type="entry name" value="Znf_C2H2_type"/>
</dbReference>
<dbReference type="Gene3D" id="3.30.160.60">
    <property type="entry name" value="Classic Zinc Finger"/>
    <property type="match status" value="1"/>
</dbReference>
<proteinExistence type="predicted"/>
<organism evidence="2">
    <name type="scientific">Pectinophora gossypiella</name>
    <name type="common">Cotton pink bollworm</name>
    <name type="synonym">Depressaria gossypiella</name>
    <dbReference type="NCBI Taxonomy" id="13191"/>
    <lineage>
        <taxon>Eukaryota</taxon>
        <taxon>Metazoa</taxon>
        <taxon>Ecdysozoa</taxon>
        <taxon>Arthropoda</taxon>
        <taxon>Hexapoda</taxon>
        <taxon>Insecta</taxon>
        <taxon>Pterygota</taxon>
        <taxon>Neoptera</taxon>
        <taxon>Endopterygota</taxon>
        <taxon>Lepidoptera</taxon>
        <taxon>Glossata</taxon>
        <taxon>Ditrysia</taxon>
        <taxon>Gelechioidea</taxon>
        <taxon>Gelechiidae</taxon>
        <taxon>Apatetrinae</taxon>
        <taxon>Pectinophora</taxon>
    </lineage>
</organism>
<feature type="non-terminal residue" evidence="2">
    <location>
        <position position="106"/>
    </location>
</feature>
<dbReference type="AlphaFoldDB" id="A0A1E1WDG5"/>